<feature type="compositionally biased region" description="Low complexity" evidence="1">
    <location>
        <begin position="441"/>
        <end position="453"/>
    </location>
</feature>
<feature type="region of interest" description="Disordered" evidence="1">
    <location>
        <begin position="225"/>
        <end position="247"/>
    </location>
</feature>
<dbReference type="EMBL" id="RJMB01000033">
    <property type="protein sequence ID" value="RNL81552.1"/>
    <property type="molecule type" value="Genomic_DNA"/>
</dbReference>
<evidence type="ECO:0000256" key="1">
    <source>
        <dbReference type="SAM" id="MobiDB-lite"/>
    </source>
</evidence>
<feature type="transmembrane region" description="Helical" evidence="2">
    <location>
        <begin position="117"/>
        <end position="135"/>
    </location>
</feature>
<keyword evidence="2" id="KW-0812">Transmembrane</keyword>
<keyword evidence="2" id="KW-0472">Membrane</keyword>
<dbReference type="Proteomes" id="UP000269198">
    <property type="component" value="Unassembled WGS sequence"/>
</dbReference>
<evidence type="ECO:0000313" key="4">
    <source>
        <dbReference type="Proteomes" id="UP000269198"/>
    </source>
</evidence>
<feature type="transmembrane region" description="Helical" evidence="2">
    <location>
        <begin position="46"/>
        <end position="63"/>
    </location>
</feature>
<dbReference type="AlphaFoldDB" id="A0A3N0E133"/>
<name>A0A3N0E133_9ACTN</name>
<keyword evidence="2" id="KW-1133">Transmembrane helix</keyword>
<protein>
    <submittedName>
        <fullName evidence="3">Uncharacterized protein</fullName>
    </submittedName>
</protein>
<organism evidence="3 4">
    <name type="scientific">Halostreptopolyspora alba</name>
    <dbReference type="NCBI Taxonomy" id="2487137"/>
    <lineage>
        <taxon>Bacteria</taxon>
        <taxon>Bacillati</taxon>
        <taxon>Actinomycetota</taxon>
        <taxon>Actinomycetes</taxon>
        <taxon>Streptosporangiales</taxon>
        <taxon>Nocardiopsidaceae</taxon>
        <taxon>Halostreptopolyspora</taxon>
    </lineage>
</organism>
<keyword evidence="4" id="KW-1185">Reference proteome</keyword>
<sequence length="479" mass="50980">MRVPAAWALLGAVGAQMLGGLIYIFGADGDYTSPARNISEMGASSFFGPVTVALLLAAVFLVVTGPRRTAAFPVVLTSLILAGIAALMGVIALITGFVAAGDIDAMGYGFAKFFETASYLAILVFAGIFLIKIFGDENLVPRAAPAPAMGQPGYQQGFAPQTGAQQAFDPQMSQGFAQQGYDPQMSQGFAAQTGGQQSFQQQDWQYQQQGYDPYQGYAAYGDQSYQQGYADPGQQGYADPNQSAYGLNWPQQAEGYAQPSGGQPAYGQDWQYQQQDWQYQQQGYDPNQQAYGQGWSAEQQMPYAGQPGYTSGGQPAGYDAYAPYQAYGTGGQPAYGAGDQLGYGTGGQAAYGMGGYPAYGTGGQAAYGGAYDPGAYAPQGYADTPGVDPTQQPGEQAAQDAIQYGWYQQPADQGGERHDTPMDQFFGSEGQQAHDPHHADQGYAQYGTGAAYGENHPADQQGQGEVGEQYPWYRDDDRR</sequence>
<evidence type="ECO:0000313" key="3">
    <source>
        <dbReference type="EMBL" id="RNL81552.1"/>
    </source>
</evidence>
<evidence type="ECO:0000256" key="2">
    <source>
        <dbReference type="SAM" id="Phobius"/>
    </source>
</evidence>
<feature type="transmembrane region" description="Helical" evidence="2">
    <location>
        <begin position="70"/>
        <end position="97"/>
    </location>
</feature>
<proteinExistence type="predicted"/>
<feature type="region of interest" description="Disordered" evidence="1">
    <location>
        <begin position="410"/>
        <end position="479"/>
    </location>
</feature>
<feature type="transmembrane region" description="Helical" evidence="2">
    <location>
        <begin position="7"/>
        <end position="26"/>
    </location>
</feature>
<dbReference type="RefSeq" id="WP_123203391.1">
    <property type="nucleotide sequence ID" value="NZ_RJMB01000033.1"/>
</dbReference>
<accession>A0A3N0E133</accession>
<reference evidence="3 4" key="1">
    <citation type="submission" date="2018-11" db="EMBL/GenBank/DDBJ databases">
        <title>The genome draft of YIM 96095.</title>
        <authorList>
            <person name="Tang S.-K."/>
            <person name="Chunyu W.-X."/>
            <person name="Feng Y.-Z."/>
        </authorList>
    </citation>
    <scope>NUCLEOTIDE SEQUENCE [LARGE SCALE GENOMIC DNA]</scope>
    <source>
        <strain evidence="3 4">YIM 96095</strain>
    </source>
</reference>
<dbReference type="OrthoDB" id="3431999at2"/>
<gene>
    <name evidence="3" type="ORF">EFW17_22235</name>
</gene>
<comment type="caution">
    <text evidence="3">The sequence shown here is derived from an EMBL/GenBank/DDBJ whole genome shotgun (WGS) entry which is preliminary data.</text>
</comment>